<comment type="caution">
    <text evidence="6">The sequence shown here is derived from an EMBL/GenBank/DDBJ whole genome shotgun (WGS) entry which is preliminary data.</text>
</comment>
<keyword evidence="3 4" id="KW-0687">Ribonucleoprotein</keyword>
<comment type="subunit">
    <text evidence="4">Part of the 50S ribosomal subunit. Contacts protein L20.</text>
</comment>
<dbReference type="InterPro" id="IPR028909">
    <property type="entry name" value="bL21-like"/>
</dbReference>
<dbReference type="GO" id="GO:0006412">
    <property type="term" value="P:translation"/>
    <property type="evidence" value="ECO:0007669"/>
    <property type="project" value="UniProtKB-UniRule"/>
</dbReference>
<dbReference type="EMBL" id="SPKJ01000062">
    <property type="protein sequence ID" value="MYZ49160.1"/>
    <property type="molecule type" value="Genomic_DNA"/>
</dbReference>
<dbReference type="HAMAP" id="MF_01363">
    <property type="entry name" value="Ribosomal_bL21"/>
    <property type="match status" value="1"/>
</dbReference>
<sequence>MFAVIKTGGKQYRVAAEETLTVEKLPGEAGDELTFDEVLLVGGDGEPKVGAPLVAGASVKATIVEHTRGRKIIVFKKRRRQNSRRKNGHRQDYTVVRITEIAANA</sequence>
<proteinExistence type="inferred from homology"/>
<evidence type="ECO:0000313" key="7">
    <source>
        <dbReference type="Proteomes" id="UP000773614"/>
    </source>
</evidence>
<dbReference type="GO" id="GO:0005737">
    <property type="term" value="C:cytoplasm"/>
    <property type="evidence" value="ECO:0007669"/>
    <property type="project" value="UniProtKB-ARBA"/>
</dbReference>
<dbReference type="OrthoDB" id="9813334at2"/>
<comment type="function">
    <text evidence="4 5">This protein binds to 23S rRNA in the presence of protein L20.</text>
</comment>
<dbReference type="PANTHER" id="PTHR21349">
    <property type="entry name" value="50S RIBOSOMAL PROTEIN L21"/>
    <property type="match status" value="1"/>
</dbReference>
<evidence type="ECO:0000313" key="6">
    <source>
        <dbReference type="EMBL" id="MYZ49160.1"/>
    </source>
</evidence>
<keyword evidence="2 4" id="KW-0689">Ribosomal protein</keyword>
<name>A0A964WUT1_9HYPH</name>
<dbReference type="RefSeq" id="WP_161141503.1">
    <property type="nucleotide sequence ID" value="NZ_SPKJ01000062.1"/>
</dbReference>
<evidence type="ECO:0000256" key="4">
    <source>
        <dbReference type="HAMAP-Rule" id="MF_01363"/>
    </source>
</evidence>
<dbReference type="Proteomes" id="UP000773614">
    <property type="component" value="Unassembled WGS sequence"/>
</dbReference>
<dbReference type="GO" id="GO:0003735">
    <property type="term" value="F:structural constituent of ribosome"/>
    <property type="evidence" value="ECO:0007669"/>
    <property type="project" value="InterPro"/>
</dbReference>
<evidence type="ECO:0000256" key="1">
    <source>
        <dbReference type="ARBA" id="ARBA00008563"/>
    </source>
</evidence>
<organism evidence="6 7">
    <name type="scientific">Propylenella binzhouense</name>
    <dbReference type="NCBI Taxonomy" id="2555902"/>
    <lineage>
        <taxon>Bacteria</taxon>
        <taxon>Pseudomonadati</taxon>
        <taxon>Pseudomonadota</taxon>
        <taxon>Alphaproteobacteria</taxon>
        <taxon>Hyphomicrobiales</taxon>
        <taxon>Propylenellaceae</taxon>
        <taxon>Propylenella</taxon>
    </lineage>
</organism>
<dbReference type="PANTHER" id="PTHR21349:SF0">
    <property type="entry name" value="LARGE RIBOSOMAL SUBUNIT PROTEIN BL21M"/>
    <property type="match status" value="1"/>
</dbReference>
<dbReference type="GO" id="GO:1990904">
    <property type="term" value="C:ribonucleoprotein complex"/>
    <property type="evidence" value="ECO:0007669"/>
    <property type="project" value="UniProtKB-KW"/>
</dbReference>
<dbReference type="Pfam" id="PF00829">
    <property type="entry name" value="Ribosomal_L21p"/>
    <property type="match status" value="1"/>
</dbReference>
<protein>
    <recommendedName>
        <fullName evidence="4">Large ribosomal subunit protein bL21</fullName>
    </recommendedName>
</protein>
<reference evidence="6" key="1">
    <citation type="submission" date="2019-03" db="EMBL/GenBank/DDBJ databases">
        <title>Afifella sp. nov., isolated from activated sludge.</title>
        <authorList>
            <person name="Li Q."/>
            <person name="Liu Y."/>
        </authorList>
    </citation>
    <scope>NUCLEOTIDE SEQUENCE</scope>
    <source>
        <strain evidence="6">L72</strain>
    </source>
</reference>
<dbReference type="GO" id="GO:0005840">
    <property type="term" value="C:ribosome"/>
    <property type="evidence" value="ECO:0007669"/>
    <property type="project" value="UniProtKB-KW"/>
</dbReference>
<dbReference type="SUPFAM" id="SSF141091">
    <property type="entry name" value="L21p-like"/>
    <property type="match status" value="1"/>
</dbReference>
<evidence type="ECO:0000256" key="2">
    <source>
        <dbReference type="ARBA" id="ARBA00022980"/>
    </source>
</evidence>
<gene>
    <name evidence="4 6" type="primary">rplU</name>
    <name evidence="6" type="ORF">E4O86_15715</name>
</gene>
<evidence type="ECO:0000256" key="3">
    <source>
        <dbReference type="ARBA" id="ARBA00023274"/>
    </source>
</evidence>
<dbReference type="GO" id="GO:0019843">
    <property type="term" value="F:rRNA binding"/>
    <property type="evidence" value="ECO:0007669"/>
    <property type="project" value="UniProtKB-UniRule"/>
</dbReference>
<keyword evidence="4 5" id="KW-0694">RNA-binding</keyword>
<comment type="similarity">
    <text evidence="1 4 5">Belongs to the bacterial ribosomal protein bL21 family.</text>
</comment>
<dbReference type="NCBIfam" id="TIGR00061">
    <property type="entry name" value="L21"/>
    <property type="match status" value="1"/>
</dbReference>
<keyword evidence="4 5" id="KW-0699">rRNA-binding</keyword>
<accession>A0A964WUT1</accession>
<evidence type="ECO:0000256" key="5">
    <source>
        <dbReference type="RuleBase" id="RU000562"/>
    </source>
</evidence>
<dbReference type="AlphaFoldDB" id="A0A964WUT1"/>
<keyword evidence="7" id="KW-1185">Reference proteome</keyword>
<dbReference type="InterPro" id="IPR036164">
    <property type="entry name" value="bL21-like_sf"/>
</dbReference>
<dbReference type="InterPro" id="IPR001787">
    <property type="entry name" value="Ribosomal_bL21"/>
</dbReference>